<keyword evidence="2 8" id="KW-0645">Protease</keyword>
<dbReference type="EMBL" id="JACHBQ010000001">
    <property type="protein sequence ID" value="MBB5641246.1"/>
    <property type="molecule type" value="Genomic_DNA"/>
</dbReference>
<evidence type="ECO:0000256" key="7">
    <source>
        <dbReference type="ARBA" id="ARBA00023239"/>
    </source>
</evidence>
<dbReference type="GO" id="GO:0106300">
    <property type="term" value="P:protein-DNA covalent cross-linking repair"/>
    <property type="evidence" value="ECO:0007669"/>
    <property type="project" value="InterPro"/>
</dbReference>
<protein>
    <recommendedName>
        <fullName evidence="8">Abasic site processing protein</fullName>
        <ecNumber evidence="8">3.4.-.-</ecNumber>
    </recommendedName>
</protein>
<dbReference type="RefSeq" id="WP_035840310.1">
    <property type="nucleotide sequence ID" value="NZ_JACHBQ010000001.1"/>
</dbReference>
<dbReference type="Proteomes" id="UP000029864">
    <property type="component" value="Unassembled WGS sequence"/>
</dbReference>
<evidence type="ECO:0000256" key="5">
    <source>
        <dbReference type="ARBA" id="ARBA00023124"/>
    </source>
</evidence>
<dbReference type="GO" id="GO:0016829">
    <property type="term" value="F:lyase activity"/>
    <property type="evidence" value="ECO:0007669"/>
    <property type="project" value="UniProtKB-KW"/>
</dbReference>
<evidence type="ECO:0000256" key="3">
    <source>
        <dbReference type="ARBA" id="ARBA00022763"/>
    </source>
</evidence>
<dbReference type="GO" id="GO:0006508">
    <property type="term" value="P:proteolysis"/>
    <property type="evidence" value="ECO:0007669"/>
    <property type="project" value="UniProtKB-KW"/>
</dbReference>
<dbReference type="STRING" id="1001240.GY21_20040"/>
<keyword evidence="3" id="KW-0227">DNA damage</keyword>
<evidence type="ECO:0000313" key="9">
    <source>
        <dbReference type="EMBL" id="KGJ71756.1"/>
    </source>
</evidence>
<proteinExistence type="inferred from homology"/>
<evidence type="ECO:0000256" key="4">
    <source>
        <dbReference type="ARBA" id="ARBA00022801"/>
    </source>
</evidence>
<dbReference type="OrthoDB" id="9782620at2"/>
<comment type="caution">
    <text evidence="9">The sequence shown here is derived from an EMBL/GenBank/DDBJ whole genome shotgun (WGS) entry which is preliminary data.</text>
</comment>
<comment type="similarity">
    <text evidence="1 8">Belongs to the SOS response-associated peptidase family.</text>
</comment>
<dbReference type="InterPro" id="IPR036590">
    <property type="entry name" value="SRAP-like"/>
</dbReference>
<evidence type="ECO:0000256" key="2">
    <source>
        <dbReference type="ARBA" id="ARBA00022670"/>
    </source>
</evidence>
<dbReference type="PANTHER" id="PTHR13604:SF0">
    <property type="entry name" value="ABASIC SITE PROCESSING PROTEIN HMCES"/>
    <property type="match status" value="1"/>
</dbReference>
<dbReference type="eggNOG" id="COG2135">
    <property type="taxonomic scope" value="Bacteria"/>
</dbReference>
<name>A0A099J0H7_9MICO</name>
<dbReference type="EMBL" id="JPXF01000138">
    <property type="protein sequence ID" value="KGJ71756.1"/>
    <property type="molecule type" value="Genomic_DNA"/>
</dbReference>
<dbReference type="InterPro" id="IPR003738">
    <property type="entry name" value="SRAP"/>
</dbReference>
<keyword evidence="11" id="KW-1185">Reference proteome</keyword>
<keyword evidence="7" id="KW-0456">Lyase</keyword>
<evidence type="ECO:0000256" key="6">
    <source>
        <dbReference type="ARBA" id="ARBA00023125"/>
    </source>
</evidence>
<dbReference type="Pfam" id="PF02586">
    <property type="entry name" value="SRAP"/>
    <property type="match status" value="1"/>
</dbReference>
<keyword evidence="6" id="KW-0238">DNA-binding</keyword>
<reference evidence="10 12" key="2">
    <citation type="submission" date="2020-08" db="EMBL/GenBank/DDBJ databases">
        <title>Sequencing the genomes of 1000 actinobacteria strains.</title>
        <authorList>
            <person name="Klenk H.-P."/>
        </authorList>
    </citation>
    <scope>NUCLEOTIDE SEQUENCE [LARGE SCALE GENOMIC DNA]</scope>
    <source>
        <strain evidence="10 12">DSM 21065</strain>
    </source>
</reference>
<accession>A0A099J0H7</accession>
<evidence type="ECO:0000256" key="1">
    <source>
        <dbReference type="ARBA" id="ARBA00008136"/>
    </source>
</evidence>
<evidence type="ECO:0000313" key="11">
    <source>
        <dbReference type="Proteomes" id="UP000029864"/>
    </source>
</evidence>
<sequence length="241" mass="26446">MCGRYIITDTASDLAAMFEVEHEGSNLPEPSWNIKPTEQIPIVLESAKQEPAVRRLESARWSLIPSFATEMASSFPTFNARSESAAEKPTFKKSVASRRALVPATGYYEWHTVGAKKTPYFVHSDDGMPLAFAGLYSWWRNPALAEDDPARWVLSATILTADAQGPLAAIHDRIPVALPEETWDQWLDPHTVGDQAFVDAAVAASRSQAETLRFYEVAPIVGNGPELIEPVAGDSARSDTM</sequence>
<organism evidence="9 11">
    <name type="scientific">Cryobacterium roopkundense</name>
    <dbReference type="NCBI Taxonomy" id="1001240"/>
    <lineage>
        <taxon>Bacteria</taxon>
        <taxon>Bacillati</taxon>
        <taxon>Actinomycetota</taxon>
        <taxon>Actinomycetes</taxon>
        <taxon>Micrococcales</taxon>
        <taxon>Microbacteriaceae</taxon>
        <taxon>Cryobacterium</taxon>
    </lineage>
</organism>
<dbReference type="EC" id="3.4.-.-" evidence="8"/>
<dbReference type="GO" id="GO:0008233">
    <property type="term" value="F:peptidase activity"/>
    <property type="evidence" value="ECO:0007669"/>
    <property type="project" value="UniProtKB-KW"/>
</dbReference>
<reference evidence="9 11" key="1">
    <citation type="submission" date="2014-08" db="EMBL/GenBank/DDBJ databases">
        <authorList>
            <person name="Sisinthy S."/>
        </authorList>
    </citation>
    <scope>NUCLEOTIDE SEQUENCE [LARGE SCALE GENOMIC DNA]</scope>
    <source>
        <strain evidence="9 11">RuG17</strain>
    </source>
</reference>
<dbReference type="Gene3D" id="3.90.1680.10">
    <property type="entry name" value="SOS response associated peptidase-like"/>
    <property type="match status" value="1"/>
</dbReference>
<dbReference type="Proteomes" id="UP000561726">
    <property type="component" value="Unassembled WGS sequence"/>
</dbReference>
<gene>
    <name evidence="10" type="ORF">BJ997_001794</name>
    <name evidence="9" type="ORF">GY21_20040</name>
</gene>
<keyword evidence="4 8" id="KW-0378">Hydrolase</keyword>
<evidence type="ECO:0000256" key="8">
    <source>
        <dbReference type="RuleBase" id="RU364100"/>
    </source>
</evidence>
<keyword evidence="5" id="KW-0190">Covalent protein-DNA linkage</keyword>
<evidence type="ECO:0000313" key="12">
    <source>
        <dbReference type="Proteomes" id="UP000561726"/>
    </source>
</evidence>
<dbReference type="SUPFAM" id="SSF143081">
    <property type="entry name" value="BB1717-like"/>
    <property type="match status" value="1"/>
</dbReference>
<dbReference type="PANTHER" id="PTHR13604">
    <property type="entry name" value="DC12-RELATED"/>
    <property type="match status" value="1"/>
</dbReference>
<dbReference type="GO" id="GO:0003697">
    <property type="term" value="F:single-stranded DNA binding"/>
    <property type="evidence" value="ECO:0007669"/>
    <property type="project" value="InterPro"/>
</dbReference>
<evidence type="ECO:0000313" key="10">
    <source>
        <dbReference type="EMBL" id="MBB5641246.1"/>
    </source>
</evidence>
<dbReference type="AlphaFoldDB" id="A0A099J0H7"/>